<feature type="compositionally biased region" description="Basic and acidic residues" evidence="8">
    <location>
        <begin position="113"/>
        <end position="122"/>
    </location>
</feature>
<keyword evidence="11" id="KW-1185">Reference proteome</keyword>
<dbReference type="EMBL" id="JAODUP010000369">
    <property type="protein sequence ID" value="KAK2151265.1"/>
    <property type="molecule type" value="Genomic_DNA"/>
</dbReference>
<keyword evidence="5" id="KW-0238">DNA-binding</keyword>
<evidence type="ECO:0000256" key="1">
    <source>
        <dbReference type="ARBA" id="ARBA00022473"/>
    </source>
</evidence>
<dbReference type="PANTHER" id="PTHR19290:SF134">
    <property type="entry name" value="NEUROGENIC DIFFERENTIATION FACTOR 1"/>
    <property type="match status" value="1"/>
</dbReference>
<evidence type="ECO:0000256" key="4">
    <source>
        <dbReference type="ARBA" id="ARBA00023015"/>
    </source>
</evidence>
<accession>A0AAD9JF64</accession>
<evidence type="ECO:0000256" key="5">
    <source>
        <dbReference type="ARBA" id="ARBA00023125"/>
    </source>
</evidence>
<dbReference type="Pfam" id="PF00010">
    <property type="entry name" value="HLH"/>
    <property type="match status" value="1"/>
</dbReference>
<name>A0AAD9JF64_9ANNE</name>
<dbReference type="FunFam" id="4.10.280.10:FF:000006">
    <property type="entry name" value="Neurogenic differentiation factor"/>
    <property type="match status" value="1"/>
</dbReference>
<dbReference type="InterPro" id="IPR022575">
    <property type="entry name" value="NeuroD_DUF"/>
</dbReference>
<dbReference type="InterPro" id="IPR050359">
    <property type="entry name" value="bHLH_transcription_factors"/>
</dbReference>
<keyword evidence="2" id="KW-0221">Differentiation</keyword>
<sequence>MYSCKTRSTNKNANVQQRFEGFKSGTFLLLPTFLRLVHHSSGLKRGTRSISIPLPFPWDYFANASSCSLFQMPIKINLEDLPEDVNEEILEKLLGDEITLPEEEAPKEDEEEQPRVDKDGNKIPKKRGPKKKKMTKARLVKLKVRRVKANSRERNRMHGLNDALEELRKHVPCYSKTQKLSKIETLRLARNYIKALGNILKSGRCPDKVAFAKSLSDGLSQNTTNLVAGCLQVNPRMLMVEKQSQMLSPFLHLGAFHPGIMASGDLDPAVYPGQQEVDYMGNYGAQAPNYAIPGTQAMGTARIQGMASPPSGEPYHQGISVPNVNIGGAAQTQANFVAGVQPNFPPHNGLTSCDASQLPVASLNPAYEQYPAQYIASGMGGQGRADLNDSGVDCFFDDIESLETSSVGSSNSAHTINMIPTHL</sequence>
<keyword evidence="7" id="KW-0539">Nucleus</keyword>
<dbReference type="GO" id="GO:0070888">
    <property type="term" value="F:E-box binding"/>
    <property type="evidence" value="ECO:0007669"/>
    <property type="project" value="TreeGrafter"/>
</dbReference>
<dbReference type="GO" id="GO:0005634">
    <property type="term" value="C:nucleus"/>
    <property type="evidence" value="ECO:0007669"/>
    <property type="project" value="TreeGrafter"/>
</dbReference>
<evidence type="ECO:0000256" key="6">
    <source>
        <dbReference type="ARBA" id="ARBA00023163"/>
    </source>
</evidence>
<dbReference type="AlphaFoldDB" id="A0AAD9JF64"/>
<gene>
    <name evidence="10" type="ORF">LSH36_369g03042</name>
</gene>
<evidence type="ECO:0000256" key="2">
    <source>
        <dbReference type="ARBA" id="ARBA00022782"/>
    </source>
</evidence>
<dbReference type="GO" id="GO:0000981">
    <property type="term" value="F:DNA-binding transcription factor activity, RNA polymerase II-specific"/>
    <property type="evidence" value="ECO:0007669"/>
    <property type="project" value="TreeGrafter"/>
</dbReference>
<dbReference type="InterPro" id="IPR036638">
    <property type="entry name" value="HLH_DNA-bd_sf"/>
</dbReference>
<keyword evidence="6" id="KW-0804">Transcription</keyword>
<dbReference type="Gene3D" id="4.10.280.10">
    <property type="entry name" value="Helix-loop-helix DNA-binding domain"/>
    <property type="match status" value="1"/>
</dbReference>
<dbReference type="InterPro" id="IPR011598">
    <property type="entry name" value="bHLH_dom"/>
</dbReference>
<feature type="compositionally biased region" description="Basic residues" evidence="8">
    <location>
        <begin position="123"/>
        <end position="135"/>
    </location>
</feature>
<dbReference type="GO" id="GO:0007423">
    <property type="term" value="P:sensory organ development"/>
    <property type="evidence" value="ECO:0007669"/>
    <property type="project" value="TreeGrafter"/>
</dbReference>
<evidence type="ECO:0000313" key="11">
    <source>
        <dbReference type="Proteomes" id="UP001208570"/>
    </source>
</evidence>
<evidence type="ECO:0000259" key="9">
    <source>
        <dbReference type="PROSITE" id="PS50888"/>
    </source>
</evidence>
<comment type="caution">
    <text evidence="10">The sequence shown here is derived from an EMBL/GenBank/DDBJ whole genome shotgun (WGS) entry which is preliminary data.</text>
</comment>
<dbReference type="Proteomes" id="UP001208570">
    <property type="component" value="Unassembled WGS sequence"/>
</dbReference>
<dbReference type="GO" id="GO:0045944">
    <property type="term" value="P:positive regulation of transcription by RNA polymerase II"/>
    <property type="evidence" value="ECO:0007669"/>
    <property type="project" value="TreeGrafter"/>
</dbReference>
<reference evidence="10" key="1">
    <citation type="journal article" date="2023" name="Mol. Biol. Evol.">
        <title>Third-Generation Sequencing Reveals the Adaptive Role of the Epigenome in Three Deep-Sea Polychaetes.</title>
        <authorList>
            <person name="Perez M."/>
            <person name="Aroh O."/>
            <person name="Sun Y."/>
            <person name="Lan Y."/>
            <person name="Juniper S.K."/>
            <person name="Young C.R."/>
            <person name="Angers B."/>
            <person name="Qian P.Y."/>
        </authorList>
    </citation>
    <scope>NUCLEOTIDE SEQUENCE</scope>
    <source>
        <strain evidence="10">P08H-3</strain>
    </source>
</reference>
<proteinExistence type="predicted"/>
<feature type="region of interest" description="Disordered" evidence="8">
    <location>
        <begin position="100"/>
        <end position="135"/>
    </location>
</feature>
<dbReference type="SMART" id="SM00353">
    <property type="entry name" value="HLH"/>
    <property type="match status" value="1"/>
</dbReference>
<evidence type="ECO:0000313" key="10">
    <source>
        <dbReference type="EMBL" id="KAK2151265.1"/>
    </source>
</evidence>
<dbReference type="SUPFAM" id="SSF47459">
    <property type="entry name" value="HLH, helix-loop-helix DNA-binding domain"/>
    <property type="match status" value="1"/>
</dbReference>
<feature type="domain" description="BHLH" evidence="9">
    <location>
        <begin position="144"/>
        <end position="196"/>
    </location>
</feature>
<dbReference type="Pfam" id="PF12533">
    <property type="entry name" value="Neuro_bHLH"/>
    <property type="match status" value="1"/>
</dbReference>
<protein>
    <recommendedName>
        <fullName evidence="9">BHLH domain-containing protein</fullName>
    </recommendedName>
</protein>
<dbReference type="GO" id="GO:0061564">
    <property type="term" value="P:axon development"/>
    <property type="evidence" value="ECO:0007669"/>
    <property type="project" value="TreeGrafter"/>
</dbReference>
<feature type="compositionally biased region" description="Acidic residues" evidence="8">
    <location>
        <begin position="100"/>
        <end position="112"/>
    </location>
</feature>
<evidence type="ECO:0000256" key="7">
    <source>
        <dbReference type="ARBA" id="ARBA00023242"/>
    </source>
</evidence>
<dbReference type="PROSITE" id="PS50888">
    <property type="entry name" value="BHLH"/>
    <property type="match status" value="1"/>
</dbReference>
<keyword evidence="1" id="KW-0217">Developmental protein</keyword>
<keyword evidence="3" id="KW-0524">Neurogenesis</keyword>
<organism evidence="10 11">
    <name type="scientific">Paralvinella palmiformis</name>
    <dbReference type="NCBI Taxonomy" id="53620"/>
    <lineage>
        <taxon>Eukaryota</taxon>
        <taxon>Metazoa</taxon>
        <taxon>Spiralia</taxon>
        <taxon>Lophotrochozoa</taxon>
        <taxon>Annelida</taxon>
        <taxon>Polychaeta</taxon>
        <taxon>Sedentaria</taxon>
        <taxon>Canalipalpata</taxon>
        <taxon>Terebellida</taxon>
        <taxon>Terebelliformia</taxon>
        <taxon>Alvinellidae</taxon>
        <taxon>Paralvinella</taxon>
    </lineage>
</organism>
<dbReference type="GO" id="GO:0046983">
    <property type="term" value="F:protein dimerization activity"/>
    <property type="evidence" value="ECO:0007669"/>
    <property type="project" value="InterPro"/>
</dbReference>
<dbReference type="PANTHER" id="PTHR19290">
    <property type="entry name" value="BASIC HELIX-LOOP-HELIX PROTEIN NEUROGENIN-RELATED"/>
    <property type="match status" value="1"/>
</dbReference>
<keyword evidence="4" id="KW-0805">Transcription regulation</keyword>
<evidence type="ECO:0000256" key="8">
    <source>
        <dbReference type="SAM" id="MobiDB-lite"/>
    </source>
</evidence>
<evidence type="ECO:0000256" key="3">
    <source>
        <dbReference type="ARBA" id="ARBA00022902"/>
    </source>
</evidence>
<dbReference type="CDD" id="cd11427">
    <property type="entry name" value="bHLH_TS_NeuroD"/>
    <property type="match status" value="1"/>
</dbReference>